<evidence type="ECO:0000259" key="1">
    <source>
        <dbReference type="Pfam" id="PF02602"/>
    </source>
</evidence>
<keyword evidence="3" id="KW-1185">Reference proteome</keyword>
<dbReference type="RefSeq" id="WP_224460937.1">
    <property type="nucleotide sequence ID" value="NZ_JAIQZE010000005.1"/>
</dbReference>
<dbReference type="EMBL" id="JAIQZE010000005">
    <property type="protein sequence ID" value="MBZ9778586.1"/>
    <property type="molecule type" value="Genomic_DNA"/>
</dbReference>
<name>A0ABS7XI05_9FLAO</name>
<dbReference type="SUPFAM" id="SSF69618">
    <property type="entry name" value="HemD-like"/>
    <property type="match status" value="1"/>
</dbReference>
<sequence>MPSVLSTKLLNPSQKNLLLNADISLTEYNAIQIKALKFTASISEERYQNAIITSQTTVDIIKDFKIDTCFCVGEKTALKLKSLGFKVEVIAESGIELGKKIIKSYSELTFTFFGSKKRRPELSKALKKANVSLAEIFVYNTTKMPKTFHRDFDAVLCFSPSGVDSFFEGNRNSRAKIICIGSTTAQQAKLYSKSVFVSTKTSVESVIVKTVKLLK</sequence>
<evidence type="ECO:0000313" key="3">
    <source>
        <dbReference type="Proteomes" id="UP001199314"/>
    </source>
</evidence>
<dbReference type="Proteomes" id="UP001199314">
    <property type="component" value="Unassembled WGS sequence"/>
</dbReference>
<comment type="caution">
    <text evidence="2">The sequence shown here is derived from an EMBL/GenBank/DDBJ whole genome shotgun (WGS) entry which is preliminary data.</text>
</comment>
<dbReference type="PANTHER" id="PTHR12390">
    <property type="entry name" value="UROPORPHYRINOGEN III SYNTHASE"/>
    <property type="match status" value="1"/>
</dbReference>
<dbReference type="Gene3D" id="3.40.50.10090">
    <property type="match status" value="2"/>
</dbReference>
<proteinExistence type="predicted"/>
<dbReference type="InterPro" id="IPR036108">
    <property type="entry name" value="4pyrrol_syn_uPrphyn_synt_sf"/>
</dbReference>
<accession>A0ABS7XI05</accession>
<dbReference type="CDD" id="cd06578">
    <property type="entry name" value="HemD"/>
    <property type="match status" value="1"/>
</dbReference>
<feature type="domain" description="Tetrapyrrole biosynthesis uroporphyrinogen III synthase" evidence="1">
    <location>
        <begin position="26"/>
        <end position="206"/>
    </location>
</feature>
<protein>
    <submittedName>
        <fullName evidence="2">Uroporphyrinogen-III synthase</fullName>
    </submittedName>
</protein>
<gene>
    <name evidence="2" type="ORF">LB452_06585</name>
</gene>
<organism evidence="2 3">
    <name type="scientific">Psychroflexus longus</name>
    <dbReference type="NCBI Taxonomy" id="2873596"/>
    <lineage>
        <taxon>Bacteria</taxon>
        <taxon>Pseudomonadati</taxon>
        <taxon>Bacteroidota</taxon>
        <taxon>Flavobacteriia</taxon>
        <taxon>Flavobacteriales</taxon>
        <taxon>Flavobacteriaceae</taxon>
        <taxon>Psychroflexus</taxon>
    </lineage>
</organism>
<dbReference type="Pfam" id="PF02602">
    <property type="entry name" value="HEM4"/>
    <property type="match status" value="1"/>
</dbReference>
<reference evidence="3" key="1">
    <citation type="submission" date="2023-07" db="EMBL/GenBank/DDBJ databases">
        <title>Novel species isolated from saline lakes on Tibetan Plateau.</title>
        <authorList>
            <person name="Lu H."/>
        </authorList>
    </citation>
    <scope>NUCLEOTIDE SEQUENCE [LARGE SCALE GENOMIC DNA]</scope>
    <source>
        <strain evidence="3">CAK8W</strain>
    </source>
</reference>
<dbReference type="InterPro" id="IPR039793">
    <property type="entry name" value="UROS/Hem4"/>
</dbReference>
<dbReference type="PANTHER" id="PTHR12390:SF0">
    <property type="entry name" value="UROPORPHYRINOGEN-III SYNTHASE"/>
    <property type="match status" value="1"/>
</dbReference>
<evidence type="ECO:0000313" key="2">
    <source>
        <dbReference type="EMBL" id="MBZ9778586.1"/>
    </source>
</evidence>
<dbReference type="InterPro" id="IPR003754">
    <property type="entry name" value="4pyrrol_synth_uPrphyn_synth"/>
</dbReference>